<reference evidence="3 4" key="1">
    <citation type="submission" date="2016-02" db="EMBL/GenBank/DDBJ databases">
        <title>Complete genome sequence and transcriptome regulation of the pentose utilising yeast Sugiyamaella lignohabitans.</title>
        <authorList>
            <person name="Bellasio M."/>
            <person name="Peymann A."/>
            <person name="Valli M."/>
            <person name="Sipitzky M."/>
            <person name="Graf A."/>
            <person name="Sauer M."/>
            <person name="Marx H."/>
            <person name="Mattanovich D."/>
        </authorList>
    </citation>
    <scope>NUCLEOTIDE SEQUENCE [LARGE SCALE GENOMIC DNA]</scope>
    <source>
        <strain evidence="3 4">CBS 10342</strain>
    </source>
</reference>
<feature type="region of interest" description="Disordered" evidence="1">
    <location>
        <begin position="342"/>
        <end position="452"/>
    </location>
</feature>
<dbReference type="Proteomes" id="UP000189580">
    <property type="component" value="Chromosome a"/>
</dbReference>
<name>A0A167E3Y5_9ASCO</name>
<dbReference type="Gene3D" id="2.30.30.140">
    <property type="match status" value="1"/>
</dbReference>
<feature type="domain" description="PWWP" evidence="2">
    <location>
        <begin position="13"/>
        <end position="76"/>
    </location>
</feature>
<evidence type="ECO:0000313" key="4">
    <source>
        <dbReference type="Proteomes" id="UP000189580"/>
    </source>
</evidence>
<sequence length="452" mass="48515">MSEELPDSSTYGPGVMVLAKMKGYSPWPGLIVENDYVPSNVLALKPSKKQVWPVRFFNDTQYMWASSGELSLLTKEAVTKYLGSAKAKKDKKPLVEAYRFAETEPTLEDIVAADEAVAQAQAEKLAKKTKKKAGAASNGGSETGETAKTSSKSGAKKDSQTSTSSTKTATNGESESSTASVKKRKSAVEGDSALSSTDAKKAKLVESKINAANTAKKPSTPKTVSTSTKSTSTPSSKELSKNSEARGKLTFLIRHKLQKGFLGKEPPQDSDMPALSEYLRKLEEIPNLELSVVRQTKVNKVLKAILNLPAEKIPLESKFNFQGRSLALLDKWTSMAGETGAFARTNGSKSESKESSVVPENSSTVKDETKTETKQDNAKSATEANGSKDVKEESKLETKVDTKDVVATGEATKKEAGEPSVETKQENNDGHSQTEPVAINEEKSSELVTSQG</sequence>
<dbReference type="InterPro" id="IPR000313">
    <property type="entry name" value="PWWP_dom"/>
</dbReference>
<feature type="compositionally biased region" description="Low complexity" evidence="1">
    <location>
        <begin position="214"/>
        <end position="237"/>
    </location>
</feature>
<dbReference type="SMART" id="SM00293">
    <property type="entry name" value="PWWP"/>
    <property type="match status" value="1"/>
</dbReference>
<protein>
    <submittedName>
        <fullName evidence="3">Pdp3p</fullName>
    </submittedName>
</protein>
<dbReference type="CDD" id="cd05840">
    <property type="entry name" value="PWWP_ScIOC4-like"/>
    <property type="match status" value="1"/>
</dbReference>
<feature type="compositionally biased region" description="Polar residues" evidence="1">
    <location>
        <begin position="169"/>
        <end position="180"/>
    </location>
</feature>
<feature type="compositionally biased region" description="Basic and acidic residues" evidence="1">
    <location>
        <begin position="238"/>
        <end position="247"/>
    </location>
</feature>
<accession>A0A167E3Y5</accession>
<dbReference type="KEGG" id="slb:AWJ20_1911"/>
<proteinExistence type="predicted"/>
<dbReference type="PROSITE" id="PS50812">
    <property type="entry name" value="PWWP"/>
    <property type="match status" value="1"/>
</dbReference>
<dbReference type="OrthoDB" id="62853at2759"/>
<evidence type="ECO:0000259" key="2">
    <source>
        <dbReference type="PROSITE" id="PS50812"/>
    </source>
</evidence>
<feature type="region of interest" description="Disordered" evidence="1">
    <location>
        <begin position="128"/>
        <end position="247"/>
    </location>
</feature>
<feature type="compositionally biased region" description="Basic and acidic residues" evidence="1">
    <location>
        <begin position="365"/>
        <end position="377"/>
    </location>
</feature>
<dbReference type="InterPro" id="IPR035503">
    <property type="entry name" value="IOC4-like_PWWP"/>
</dbReference>
<feature type="compositionally biased region" description="Basic and acidic residues" evidence="1">
    <location>
        <begin position="386"/>
        <end position="404"/>
    </location>
</feature>
<gene>
    <name evidence="3" type="ORF">AWJ20_1911</name>
</gene>
<organism evidence="3 4">
    <name type="scientific">Sugiyamaella lignohabitans</name>
    <dbReference type="NCBI Taxonomy" id="796027"/>
    <lineage>
        <taxon>Eukaryota</taxon>
        <taxon>Fungi</taxon>
        <taxon>Dikarya</taxon>
        <taxon>Ascomycota</taxon>
        <taxon>Saccharomycotina</taxon>
        <taxon>Dipodascomycetes</taxon>
        <taxon>Dipodascales</taxon>
        <taxon>Trichomonascaceae</taxon>
        <taxon>Sugiyamaella</taxon>
    </lineage>
</organism>
<dbReference type="AlphaFoldDB" id="A0A167E3Y5"/>
<dbReference type="RefSeq" id="XP_018736089.1">
    <property type="nucleotide sequence ID" value="XM_018878825.1"/>
</dbReference>
<dbReference type="Pfam" id="PF00855">
    <property type="entry name" value="PWWP"/>
    <property type="match status" value="1"/>
</dbReference>
<keyword evidence="4" id="KW-1185">Reference proteome</keyword>
<dbReference type="EMBL" id="CP014501">
    <property type="protein sequence ID" value="ANB13612.1"/>
    <property type="molecule type" value="Genomic_DNA"/>
</dbReference>
<evidence type="ECO:0000256" key="1">
    <source>
        <dbReference type="SAM" id="MobiDB-lite"/>
    </source>
</evidence>
<dbReference type="SUPFAM" id="SSF63748">
    <property type="entry name" value="Tudor/PWWP/MBT"/>
    <property type="match status" value="1"/>
</dbReference>
<evidence type="ECO:0000313" key="3">
    <source>
        <dbReference type="EMBL" id="ANB13612.1"/>
    </source>
</evidence>
<feature type="compositionally biased region" description="Basic and acidic residues" evidence="1">
    <location>
        <begin position="411"/>
        <end position="429"/>
    </location>
</feature>
<dbReference type="GeneID" id="30033765"/>